<dbReference type="GO" id="GO:0005656">
    <property type="term" value="C:nuclear pre-replicative complex"/>
    <property type="evidence" value="ECO:0007669"/>
    <property type="project" value="TreeGrafter"/>
</dbReference>
<dbReference type="InterPro" id="IPR020795">
    <property type="entry name" value="ORC3"/>
</dbReference>
<dbReference type="AlphaFoldDB" id="A0A2G8LM05"/>
<name>A0A2G8LM05_STIJA</name>
<evidence type="ECO:0000259" key="1">
    <source>
        <dbReference type="Pfam" id="PF07034"/>
    </source>
</evidence>
<dbReference type="STRING" id="307972.A0A2G8LM05"/>
<dbReference type="PANTHER" id="PTHR12748:SF0">
    <property type="entry name" value="ORIGIN RECOGNITION COMPLEX SUBUNIT 3"/>
    <property type="match status" value="1"/>
</dbReference>
<accession>A0A2G8LM05</accession>
<reference evidence="2 3" key="1">
    <citation type="journal article" date="2017" name="PLoS Biol.">
        <title>The sea cucumber genome provides insights into morphological evolution and visceral regeneration.</title>
        <authorList>
            <person name="Zhang X."/>
            <person name="Sun L."/>
            <person name="Yuan J."/>
            <person name="Sun Y."/>
            <person name="Gao Y."/>
            <person name="Zhang L."/>
            <person name="Li S."/>
            <person name="Dai H."/>
            <person name="Hamel J.F."/>
            <person name="Liu C."/>
            <person name="Yu Y."/>
            <person name="Liu S."/>
            <person name="Lin W."/>
            <person name="Guo K."/>
            <person name="Jin S."/>
            <person name="Xu P."/>
            <person name="Storey K.B."/>
            <person name="Huan P."/>
            <person name="Zhang T."/>
            <person name="Zhou Y."/>
            <person name="Zhang J."/>
            <person name="Lin C."/>
            <person name="Li X."/>
            <person name="Xing L."/>
            <person name="Huo D."/>
            <person name="Sun M."/>
            <person name="Wang L."/>
            <person name="Mercier A."/>
            <person name="Li F."/>
            <person name="Yang H."/>
            <person name="Xiang J."/>
        </authorList>
    </citation>
    <scope>NUCLEOTIDE SEQUENCE [LARGE SCALE GENOMIC DNA]</scope>
    <source>
        <strain evidence="2">Shaxun</strain>
        <tissue evidence="2">Muscle</tissue>
    </source>
</reference>
<dbReference type="GO" id="GO:0031261">
    <property type="term" value="C:DNA replication preinitiation complex"/>
    <property type="evidence" value="ECO:0007669"/>
    <property type="project" value="TreeGrafter"/>
</dbReference>
<dbReference type="GO" id="GO:0006270">
    <property type="term" value="P:DNA replication initiation"/>
    <property type="evidence" value="ECO:0007669"/>
    <property type="project" value="TreeGrafter"/>
</dbReference>
<feature type="domain" description="Origin recognition complex subunit 3 N-terminal" evidence="1">
    <location>
        <begin position="9"/>
        <end position="227"/>
    </location>
</feature>
<keyword evidence="3" id="KW-1185">Reference proteome</keyword>
<gene>
    <name evidence="2" type="ORF">BSL78_01801</name>
</gene>
<proteinExistence type="predicted"/>
<dbReference type="OrthoDB" id="10265211at2759"/>
<sequence length="254" mass="28570">MDPEDDTLTTSVSKGVFVFKPTSKKRKCILNSGDYFQKSKEHQKCSQLRNETYTDLWEEMEEDIESLKYDTNRKLLDDLMKFMKNCHTSRISDDGTSHTGGRLELPTAALVTGVNVPDHSSIFKSLVSMFKMDISPHVIRLTGKQSSSLKSLMSSVVGQFIGEEDAMSSEEEEGGETTVDVKKIPCTFQVLSSWYEDTFKPVARTSDKRSDEESAALGSPSLIIILKTLKGSFLTFYRISLRLQGGYYIVMHTV</sequence>
<dbReference type="GO" id="GO:0005664">
    <property type="term" value="C:nuclear origin of replication recognition complex"/>
    <property type="evidence" value="ECO:0007669"/>
    <property type="project" value="InterPro"/>
</dbReference>
<dbReference type="GO" id="GO:0003688">
    <property type="term" value="F:DNA replication origin binding"/>
    <property type="evidence" value="ECO:0007669"/>
    <property type="project" value="TreeGrafter"/>
</dbReference>
<protein>
    <submittedName>
        <fullName evidence="2">Putative origin recognition complex subunit 3</fullName>
    </submittedName>
</protein>
<dbReference type="PANTHER" id="PTHR12748">
    <property type="entry name" value="ORIGIN RECOGNITION COMPLEX SUBUNIT 3"/>
    <property type="match status" value="1"/>
</dbReference>
<dbReference type="InterPro" id="IPR045667">
    <property type="entry name" value="ORC3_N"/>
</dbReference>
<evidence type="ECO:0000313" key="2">
    <source>
        <dbReference type="EMBL" id="PIK61242.1"/>
    </source>
</evidence>
<dbReference type="Proteomes" id="UP000230750">
    <property type="component" value="Unassembled WGS sequence"/>
</dbReference>
<comment type="caution">
    <text evidence="2">The sequence shown here is derived from an EMBL/GenBank/DDBJ whole genome shotgun (WGS) entry which is preliminary data.</text>
</comment>
<dbReference type="EMBL" id="MRZV01000037">
    <property type="protein sequence ID" value="PIK61242.1"/>
    <property type="molecule type" value="Genomic_DNA"/>
</dbReference>
<organism evidence="2 3">
    <name type="scientific">Stichopus japonicus</name>
    <name type="common">Sea cucumber</name>
    <dbReference type="NCBI Taxonomy" id="307972"/>
    <lineage>
        <taxon>Eukaryota</taxon>
        <taxon>Metazoa</taxon>
        <taxon>Echinodermata</taxon>
        <taxon>Eleutherozoa</taxon>
        <taxon>Echinozoa</taxon>
        <taxon>Holothuroidea</taxon>
        <taxon>Aspidochirotacea</taxon>
        <taxon>Aspidochirotida</taxon>
        <taxon>Stichopodidae</taxon>
        <taxon>Apostichopus</taxon>
    </lineage>
</organism>
<dbReference type="Pfam" id="PF07034">
    <property type="entry name" value="ORC3_N"/>
    <property type="match status" value="1"/>
</dbReference>
<evidence type="ECO:0000313" key="3">
    <source>
        <dbReference type="Proteomes" id="UP000230750"/>
    </source>
</evidence>